<accession>A0ABZ2M6U5</accession>
<evidence type="ECO:0000313" key="2">
    <source>
        <dbReference type="EMBL" id="WXB18223.1"/>
    </source>
</evidence>
<dbReference type="EMBL" id="CP089984">
    <property type="protein sequence ID" value="WXB18223.1"/>
    <property type="molecule type" value="Genomic_DNA"/>
</dbReference>
<dbReference type="RefSeq" id="WP_394827865.1">
    <property type="nucleotide sequence ID" value="NZ_CP089984.1"/>
</dbReference>
<sequence>MKLACVGCFAAMLCFGVHAVASADPPVSRNESSLRCAASTVELAKRDPAVDLANGEAALTQSDRALAEALEALRLATARYEAATKNVSVDGGAVSEREAAAAHLRKKTDAANAAQTAADCARKEFDSALESYQLSITYNPAVAFTGMAAGGVGGVSRYGGSVLLNVRNSLYREYNFGLRADNLRELDREESFAFGARARVLFGRRPAAFLLGVSPQFIYRTPTPTLSMSWQIGVRFGVGRACPVGDIALFAEPLVVLDGSSPVTVLFGVELGLGFGWATGNASRIGWRVEK</sequence>
<keyword evidence="1" id="KW-0732">Signal</keyword>
<feature type="chain" id="PRO_5045820822" evidence="1">
    <location>
        <begin position="24"/>
        <end position="291"/>
    </location>
</feature>
<dbReference type="Proteomes" id="UP001370348">
    <property type="component" value="Chromosome"/>
</dbReference>
<proteinExistence type="predicted"/>
<organism evidence="2 3">
    <name type="scientific">Pendulispora albinea</name>
    <dbReference type="NCBI Taxonomy" id="2741071"/>
    <lineage>
        <taxon>Bacteria</taxon>
        <taxon>Pseudomonadati</taxon>
        <taxon>Myxococcota</taxon>
        <taxon>Myxococcia</taxon>
        <taxon>Myxococcales</taxon>
        <taxon>Sorangiineae</taxon>
        <taxon>Pendulisporaceae</taxon>
        <taxon>Pendulispora</taxon>
    </lineage>
</organism>
<reference evidence="2 3" key="1">
    <citation type="submission" date="2021-12" db="EMBL/GenBank/DDBJ databases">
        <title>Discovery of the Pendulisporaceae a myxobacterial family with distinct sporulation behavior and unique specialized metabolism.</title>
        <authorList>
            <person name="Garcia R."/>
            <person name="Popoff A."/>
            <person name="Bader C.D."/>
            <person name="Loehr J."/>
            <person name="Walesch S."/>
            <person name="Walt C."/>
            <person name="Boldt J."/>
            <person name="Bunk B."/>
            <person name="Haeckl F.J.F.P.J."/>
            <person name="Gunesch A.P."/>
            <person name="Birkelbach J."/>
            <person name="Nuebel U."/>
            <person name="Pietschmann T."/>
            <person name="Bach T."/>
            <person name="Mueller R."/>
        </authorList>
    </citation>
    <scope>NUCLEOTIDE SEQUENCE [LARGE SCALE GENOMIC DNA]</scope>
    <source>
        <strain evidence="2 3">MSr11954</strain>
    </source>
</reference>
<gene>
    <name evidence="2" type="ORF">LZC94_13285</name>
</gene>
<evidence type="ECO:0000256" key="1">
    <source>
        <dbReference type="SAM" id="SignalP"/>
    </source>
</evidence>
<keyword evidence="3" id="KW-1185">Reference proteome</keyword>
<evidence type="ECO:0000313" key="3">
    <source>
        <dbReference type="Proteomes" id="UP001370348"/>
    </source>
</evidence>
<name>A0ABZ2M6U5_9BACT</name>
<feature type="signal peptide" evidence="1">
    <location>
        <begin position="1"/>
        <end position="23"/>
    </location>
</feature>
<protein>
    <submittedName>
        <fullName evidence="2">Uncharacterized protein</fullName>
    </submittedName>
</protein>